<proteinExistence type="predicted"/>
<organism evidence="2 3">
    <name type="scientific">Lacticaseibacillus baoqingensis</name>
    <dbReference type="NCBI Taxonomy" id="2486013"/>
    <lineage>
        <taxon>Bacteria</taxon>
        <taxon>Bacillati</taxon>
        <taxon>Bacillota</taxon>
        <taxon>Bacilli</taxon>
        <taxon>Lactobacillales</taxon>
        <taxon>Lactobacillaceae</taxon>
        <taxon>Lacticaseibacillus</taxon>
    </lineage>
</organism>
<keyword evidence="1" id="KW-0812">Transmembrane</keyword>
<reference evidence="3" key="1">
    <citation type="journal article" date="2019" name="Int. J. Syst. Evol. Microbiol.">
        <title>The Global Catalogue of Microorganisms (GCM) 10K type strain sequencing project: providing services to taxonomists for standard genome sequencing and annotation.</title>
        <authorList>
            <consortium name="The Broad Institute Genomics Platform"/>
            <consortium name="The Broad Institute Genome Sequencing Center for Infectious Disease"/>
            <person name="Wu L."/>
            <person name="Ma J."/>
        </authorList>
    </citation>
    <scope>NUCLEOTIDE SEQUENCE [LARGE SCALE GENOMIC DNA]</scope>
    <source>
        <strain evidence="3">CCM 8903</strain>
    </source>
</reference>
<protein>
    <recommendedName>
        <fullName evidence="4">Acid-resistance membrane protein</fullName>
    </recommendedName>
</protein>
<feature type="transmembrane region" description="Helical" evidence="1">
    <location>
        <begin position="96"/>
        <end position="114"/>
    </location>
</feature>
<dbReference type="Proteomes" id="UP001597252">
    <property type="component" value="Unassembled WGS sequence"/>
</dbReference>
<evidence type="ECO:0000313" key="3">
    <source>
        <dbReference type="Proteomes" id="UP001597252"/>
    </source>
</evidence>
<dbReference type="EMBL" id="JBHTON010000003">
    <property type="protein sequence ID" value="MFD1483923.1"/>
    <property type="molecule type" value="Genomic_DNA"/>
</dbReference>
<accession>A0ABW4E4K6</accession>
<keyword evidence="3" id="KW-1185">Reference proteome</keyword>
<feature type="transmembrane region" description="Helical" evidence="1">
    <location>
        <begin position="37"/>
        <end position="58"/>
    </location>
</feature>
<feature type="transmembrane region" description="Helical" evidence="1">
    <location>
        <begin position="70"/>
        <end position="90"/>
    </location>
</feature>
<keyword evidence="1" id="KW-0472">Membrane</keyword>
<feature type="transmembrane region" description="Helical" evidence="1">
    <location>
        <begin position="12"/>
        <end position="31"/>
    </location>
</feature>
<dbReference type="RefSeq" id="WP_125749012.1">
    <property type="nucleotide sequence ID" value="NZ_JBHTON010000003.1"/>
</dbReference>
<name>A0ABW4E4K6_9LACO</name>
<evidence type="ECO:0000313" key="2">
    <source>
        <dbReference type="EMBL" id="MFD1483923.1"/>
    </source>
</evidence>
<gene>
    <name evidence="2" type="ORF">ACFQ5J_01495</name>
</gene>
<evidence type="ECO:0008006" key="4">
    <source>
        <dbReference type="Google" id="ProtNLM"/>
    </source>
</evidence>
<evidence type="ECO:0000256" key="1">
    <source>
        <dbReference type="SAM" id="Phobius"/>
    </source>
</evidence>
<sequence length="117" mass="12497">MSHAKKGHAYGLFFLLLLAAILFGAIGWFVIHPQTVLAMATTVSLGVGLAVGIWLLIGLDASCQTKRGRFLVDLIIGGAMMALIYVFMLGIVFDGIFTFGAIGIVVVLALLFSLRQI</sequence>
<comment type="caution">
    <text evidence="2">The sequence shown here is derived from an EMBL/GenBank/DDBJ whole genome shotgun (WGS) entry which is preliminary data.</text>
</comment>
<keyword evidence="1" id="KW-1133">Transmembrane helix</keyword>